<evidence type="ECO:0000313" key="1">
    <source>
        <dbReference type="EMBL" id="VCW96945.1"/>
    </source>
</evidence>
<sequence>RPLLGKESERHAHCSAPGWRLAGVWGASFLRLVNRLSPRRVENGHVLWRAWPKALPSRPPGLSGLGCQCLLSYRLPLLVSHSHHHSNQNMGLQSHYTRIASTSSN</sequence>
<dbReference type="AlphaFoldDB" id="A0A9X9Q1N9"/>
<reference evidence="1 2" key="1">
    <citation type="submission" date="2018-10" db="EMBL/GenBank/DDBJ databases">
        <authorList>
            <person name="Ekblom R."/>
            <person name="Jareborg N."/>
        </authorList>
    </citation>
    <scope>NUCLEOTIDE SEQUENCE [LARGE SCALE GENOMIC DNA]</scope>
    <source>
        <tissue evidence="1">Muscle</tissue>
    </source>
</reference>
<keyword evidence="2" id="KW-1185">Reference proteome</keyword>
<evidence type="ECO:0000313" key="2">
    <source>
        <dbReference type="Proteomes" id="UP000269945"/>
    </source>
</evidence>
<protein>
    <submittedName>
        <fullName evidence="1">Uncharacterized protein</fullName>
    </submittedName>
</protein>
<dbReference type="Proteomes" id="UP000269945">
    <property type="component" value="Unassembled WGS sequence"/>
</dbReference>
<accession>A0A9X9Q1N9</accession>
<dbReference type="EMBL" id="CYRY02020137">
    <property type="protein sequence ID" value="VCW96945.1"/>
    <property type="molecule type" value="Genomic_DNA"/>
</dbReference>
<feature type="non-terminal residue" evidence="1">
    <location>
        <position position="105"/>
    </location>
</feature>
<proteinExistence type="predicted"/>
<name>A0A9X9Q1N9_GULGU</name>
<gene>
    <name evidence="1" type="ORF">BN2614_LOCUS1</name>
</gene>
<comment type="caution">
    <text evidence="1">The sequence shown here is derived from an EMBL/GenBank/DDBJ whole genome shotgun (WGS) entry which is preliminary data.</text>
</comment>
<organism evidence="1 2">
    <name type="scientific">Gulo gulo</name>
    <name type="common">Wolverine</name>
    <name type="synonym">Gluton</name>
    <dbReference type="NCBI Taxonomy" id="48420"/>
    <lineage>
        <taxon>Eukaryota</taxon>
        <taxon>Metazoa</taxon>
        <taxon>Chordata</taxon>
        <taxon>Craniata</taxon>
        <taxon>Vertebrata</taxon>
        <taxon>Euteleostomi</taxon>
        <taxon>Mammalia</taxon>
        <taxon>Eutheria</taxon>
        <taxon>Laurasiatheria</taxon>
        <taxon>Carnivora</taxon>
        <taxon>Caniformia</taxon>
        <taxon>Musteloidea</taxon>
        <taxon>Mustelidae</taxon>
        <taxon>Guloninae</taxon>
        <taxon>Gulo</taxon>
    </lineage>
</organism>